<evidence type="ECO:0000313" key="4">
    <source>
        <dbReference type="EMBL" id="BAO55413.1"/>
    </source>
</evidence>
<dbReference type="STRING" id="1454201.NMS_1404"/>
<keyword evidence="5" id="KW-1185">Reference proteome</keyword>
<accession>W8VVG0</accession>
<evidence type="ECO:0000259" key="3">
    <source>
        <dbReference type="Pfam" id="PF19413"/>
    </source>
</evidence>
<dbReference type="AlphaFoldDB" id="W8VVG0"/>
<name>W8VVG0_9FLAO</name>
<dbReference type="PANTHER" id="PTHR44943">
    <property type="entry name" value="CELLULOSE SYNTHASE OPERON PROTEIN C"/>
    <property type="match status" value="1"/>
</dbReference>
<dbReference type="OrthoDB" id="742239at2"/>
<dbReference type="SUPFAM" id="SSF48452">
    <property type="entry name" value="TPR-like"/>
    <property type="match status" value="1"/>
</dbReference>
<reference evidence="4 5" key="1">
    <citation type="journal article" date="2014" name="Proc. Natl. Acad. Sci. U.S.A.">
        <title>Functional characterization of flavobacteria rhodopsins reveals a unique class of light-driven chloride pump in bacteria.</title>
        <authorList>
            <person name="Yoshizawa S."/>
            <person name="Kumagai Y."/>
            <person name="Kim H."/>
            <person name="Ogura Y."/>
            <person name="Hayashi T."/>
            <person name="Iwasaki W."/>
            <person name="DeLong E.F."/>
            <person name="Kogure K."/>
        </authorList>
    </citation>
    <scope>NUCLEOTIDE SEQUENCE [LARGE SCALE GENOMIC DNA]</scope>
    <source>
        <strain evidence="4 5">S1-08</strain>
    </source>
</reference>
<organism evidence="4 5">
    <name type="scientific">Nonlabens marinus S1-08</name>
    <dbReference type="NCBI Taxonomy" id="1454201"/>
    <lineage>
        <taxon>Bacteria</taxon>
        <taxon>Pseudomonadati</taxon>
        <taxon>Bacteroidota</taxon>
        <taxon>Flavobacteriia</taxon>
        <taxon>Flavobacteriales</taxon>
        <taxon>Flavobacteriaceae</taxon>
        <taxon>Nonlabens</taxon>
    </lineage>
</organism>
<dbReference type="SMART" id="SM00028">
    <property type="entry name" value="TPR"/>
    <property type="match status" value="3"/>
</dbReference>
<dbReference type="PANTHER" id="PTHR44943:SF8">
    <property type="entry name" value="TPR REPEAT-CONTAINING PROTEIN MJ0263"/>
    <property type="match status" value="1"/>
</dbReference>
<keyword evidence="2" id="KW-0802">TPR repeat</keyword>
<dbReference type="Pfam" id="PF19413">
    <property type="entry name" value="YaiO"/>
    <property type="match status" value="1"/>
</dbReference>
<evidence type="ECO:0000256" key="1">
    <source>
        <dbReference type="ARBA" id="ARBA00022737"/>
    </source>
</evidence>
<dbReference type="InterPro" id="IPR051685">
    <property type="entry name" value="Ycf3/AcsC/BcsC/TPR_MFPF"/>
</dbReference>
<dbReference type="InterPro" id="IPR030887">
    <property type="entry name" value="Beta-barrel_YaiO"/>
</dbReference>
<dbReference type="EMBL" id="AP014548">
    <property type="protein sequence ID" value="BAO55413.1"/>
    <property type="molecule type" value="Genomic_DNA"/>
</dbReference>
<dbReference type="KEGG" id="nmf:NMS_1404"/>
<gene>
    <name evidence="4" type="ORF">NMS_1404</name>
</gene>
<protein>
    <recommendedName>
        <fullName evidence="3">YaiO beta-barrel domain-containing protein</fullName>
    </recommendedName>
</protein>
<dbReference type="Gene3D" id="1.25.40.10">
    <property type="entry name" value="Tetratricopeptide repeat domain"/>
    <property type="match status" value="1"/>
</dbReference>
<evidence type="ECO:0000313" key="5">
    <source>
        <dbReference type="Proteomes" id="UP000031760"/>
    </source>
</evidence>
<feature type="domain" description="YaiO beta-barrel" evidence="3">
    <location>
        <begin position="187"/>
        <end position="363"/>
    </location>
</feature>
<dbReference type="InterPro" id="IPR019734">
    <property type="entry name" value="TPR_rpt"/>
</dbReference>
<dbReference type="NCBIfam" id="TIGR04390">
    <property type="entry name" value="OMP_YaiO_dom"/>
    <property type="match status" value="1"/>
</dbReference>
<sequence length="425" mass="49463">MNVNYSLKLYQQKFLILFVIGAFGIHMAHAQKINTDSLLTKAYESLNKKEYDTALQQARLGMKVSPDYLDFQVVIGRTYQLTKQPDSARTYFKRVIEKNNAYQEAFSYLINLELETKNYEAASQVITKAIDAHPENKSFRLKKLSLLQLENKTEKEREYLNELTALYPQDPDLRQRIFWLDSRFNSDRLGIQYSLTSFDRDGIGPWHLGTVQYIRERKWGSLLGRVNYTQRRSNGAVLLDGIQLEGESYFFTSERSYANVSVGYSDDLVFPKWRLGATYFQNLNKGWQVDLGIRYTYVAQTNIPAAIIGVGKYAGPYWFHLTSFLQQQEESIYPALTLTTRYYYKTRFDYINGIIGYGTTPDESVLSGDLDQRVQLDSYRVGLGYYHQLGTNLNAGIQVVNNRQEYREGDWQTELNGFFMLYYRL</sequence>
<evidence type="ECO:0000256" key="2">
    <source>
        <dbReference type="ARBA" id="ARBA00022803"/>
    </source>
</evidence>
<dbReference type="Proteomes" id="UP000031760">
    <property type="component" value="Chromosome"/>
</dbReference>
<keyword evidence="1" id="KW-0677">Repeat</keyword>
<dbReference type="RefSeq" id="WP_052476792.1">
    <property type="nucleotide sequence ID" value="NZ_AP014548.1"/>
</dbReference>
<dbReference type="HOGENOM" id="CLU_053131_0_0_10"/>
<proteinExistence type="predicted"/>
<dbReference type="InterPro" id="IPR011990">
    <property type="entry name" value="TPR-like_helical_dom_sf"/>
</dbReference>